<gene>
    <name evidence="2" type="ORF">UFOPK3120_00373</name>
    <name evidence="1" type="ORF">UFOPK4171_00713</name>
</gene>
<protein>
    <submittedName>
        <fullName evidence="2">Unannotated protein</fullName>
    </submittedName>
</protein>
<proteinExistence type="predicted"/>
<dbReference type="EMBL" id="CAFAAW010000027">
    <property type="protein sequence ID" value="CAB4807619.1"/>
    <property type="molecule type" value="Genomic_DNA"/>
</dbReference>
<dbReference type="AlphaFoldDB" id="A0A6J6YF43"/>
<accession>A0A6J6YF43</accession>
<dbReference type="EMBL" id="CAESAM010000063">
    <property type="protein sequence ID" value="CAB4340531.1"/>
    <property type="molecule type" value="Genomic_DNA"/>
</dbReference>
<organism evidence="2">
    <name type="scientific">freshwater metagenome</name>
    <dbReference type="NCBI Taxonomy" id="449393"/>
    <lineage>
        <taxon>unclassified sequences</taxon>
        <taxon>metagenomes</taxon>
        <taxon>ecological metagenomes</taxon>
    </lineage>
</organism>
<evidence type="ECO:0000313" key="2">
    <source>
        <dbReference type="EMBL" id="CAB4807619.1"/>
    </source>
</evidence>
<name>A0A6J6YF43_9ZZZZ</name>
<sequence>MRAFALAKSTSPIGFAAVVTWPATNESFFGAAISSTVPQAWHSPQRPTHLVAVQPHSTQRNGSFAGAFAMREI</sequence>
<reference evidence="2" key="1">
    <citation type="submission" date="2020-05" db="EMBL/GenBank/DDBJ databases">
        <authorList>
            <person name="Chiriac C."/>
            <person name="Salcher M."/>
            <person name="Ghai R."/>
            <person name="Kavagutti S V."/>
        </authorList>
    </citation>
    <scope>NUCLEOTIDE SEQUENCE</scope>
</reference>
<evidence type="ECO:0000313" key="1">
    <source>
        <dbReference type="EMBL" id="CAB4340531.1"/>
    </source>
</evidence>